<comment type="caution">
    <text evidence="2">The sequence shown here is derived from an EMBL/GenBank/DDBJ whole genome shotgun (WGS) entry which is preliminary data.</text>
</comment>
<sequence length="298" mass="33995">MLLITGGTGFIGARFAQKLTQTEQEVRLLLRPQKTNPNLPRNISLEIAVSSLQDSRSLRAAMKNVKTVFHFATAEHQLPVADYEGVDIEGTRNLMEAARDAGVERVLYLSRVGAEKNSSFPVLKSKALAEEIIRNSGIPYSILRLTDVFGKDDHFSTQIRAAVMHSPLMLPIPGDGKTNLQPLWIEDLLTCLILINEEGVFENLTYELGGGEYYSFRRLIKIMMQQMRRKRLILPVSPAYLRLYNLWFKQYKDSFPFSTLWLDLLAVDRTCPLNSLPRNFGLLPARFTHHLDYLQRKV</sequence>
<dbReference type="PANTHER" id="PTHR12126">
    <property type="entry name" value="NADH-UBIQUINONE OXIDOREDUCTASE 39 KDA SUBUNIT-RELATED"/>
    <property type="match status" value="1"/>
</dbReference>
<feature type="domain" description="NAD(P)-binding" evidence="1">
    <location>
        <begin position="6"/>
        <end position="148"/>
    </location>
</feature>
<dbReference type="Pfam" id="PF13460">
    <property type="entry name" value="NAD_binding_10"/>
    <property type="match status" value="1"/>
</dbReference>
<evidence type="ECO:0000313" key="3">
    <source>
        <dbReference type="Proteomes" id="UP000256388"/>
    </source>
</evidence>
<keyword evidence="3" id="KW-1185">Reference proteome</keyword>
<name>A0A3E0AGE8_9CHLR</name>
<dbReference type="RefSeq" id="WP_158675074.1">
    <property type="nucleotide sequence ID" value="NZ_AP018437.1"/>
</dbReference>
<organism evidence="2 3">
    <name type="scientific">Pelolinea submarina</name>
    <dbReference type="NCBI Taxonomy" id="913107"/>
    <lineage>
        <taxon>Bacteria</taxon>
        <taxon>Bacillati</taxon>
        <taxon>Chloroflexota</taxon>
        <taxon>Anaerolineae</taxon>
        <taxon>Anaerolineales</taxon>
        <taxon>Anaerolineaceae</taxon>
        <taxon>Pelolinea</taxon>
    </lineage>
</organism>
<protein>
    <submittedName>
        <fullName evidence="2">NADH dehydrogenase</fullName>
    </submittedName>
</protein>
<dbReference type="OrthoDB" id="9809586at2"/>
<dbReference type="InterPro" id="IPR051207">
    <property type="entry name" value="ComplexI_NDUFA9_subunit"/>
</dbReference>
<gene>
    <name evidence="2" type="ORF">DFR64_0503</name>
</gene>
<dbReference type="EMBL" id="QUMS01000001">
    <property type="protein sequence ID" value="REG10644.1"/>
    <property type="molecule type" value="Genomic_DNA"/>
</dbReference>
<dbReference type="AlphaFoldDB" id="A0A3E0AGE8"/>
<proteinExistence type="predicted"/>
<evidence type="ECO:0000313" key="2">
    <source>
        <dbReference type="EMBL" id="REG10644.1"/>
    </source>
</evidence>
<dbReference type="GO" id="GO:0044877">
    <property type="term" value="F:protein-containing complex binding"/>
    <property type="evidence" value="ECO:0007669"/>
    <property type="project" value="TreeGrafter"/>
</dbReference>
<accession>A0A3E0AGE8</accession>
<dbReference type="InterPro" id="IPR036291">
    <property type="entry name" value="NAD(P)-bd_dom_sf"/>
</dbReference>
<dbReference type="SUPFAM" id="SSF51735">
    <property type="entry name" value="NAD(P)-binding Rossmann-fold domains"/>
    <property type="match status" value="1"/>
</dbReference>
<reference evidence="2 3" key="1">
    <citation type="submission" date="2018-08" db="EMBL/GenBank/DDBJ databases">
        <title>Genomic Encyclopedia of Type Strains, Phase IV (KMG-IV): sequencing the most valuable type-strain genomes for metagenomic binning, comparative biology and taxonomic classification.</title>
        <authorList>
            <person name="Goeker M."/>
        </authorList>
    </citation>
    <scope>NUCLEOTIDE SEQUENCE [LARGE SCALE GENOMIC DNA]</scope>
    <source>
        <strain evidence="2 3">DSM 23923</strain>
    </source>
</reference>
<dbReference type="InterPro" id="IPR016040">
    <property type="entry name" value="NAD(P)-bd_dom"/>
</dbReference>
<evidence type="ECO:0000259" key="1">
    <source>
        <dbReference type="Pfam" id="PF13460"/>
    </source>
</evidence>
<dbReference type="PANTHER" id="PTHR12126:SF11">
    <property type="entry name" value="NADH DEHYDROGENASE [UBIQUINONE] 1 ALPHA SUBCOMPLEX SUBUNIT 9, MITOCHONDRIAL"/>
    <property type="match status" value="1"/>
</dbReference>
<dbReference type="Gene3D" id="3.40.50.720">
    <property type="entry name" value="NAD(P)-binding Rossmann-like Domain"/>
    <property type="match status" value="1"/>
</dbReference>
<dbReference type="Proteomes" id="UP000256388">
    <property type="component" value="Unassembled WGS sequence"/>
</dbReference>